<reference evidence="3 4" key="1">
    <citation type="submission" date="2017-06" db="EMBL/GenBank/DDBJ databases">
        <authorList>
            <person name="Kim H.J."/>
            <person name="Triplett B.A."/>
        </authorList>
    </citation>
    <scope>NUCLEOTIDE SEQUENCE [LARGE SCALE GENOMIC DNA]</scope>
    <source>
        <strain evidence="3 4">CGMCC 4.5593</strain>
    </source>
</reference>
<dbReference type="PROSITE" id="PS51819">
    <property type="entry name" value="VOC"/>
    <property type="match status" value="1"/>
</dbReference>
<feature type="domain" description="VOC" evidence="2">
    <location>
        <begin position="13"/>
        <end position="140"/>
    </location>
</feature>
<feature type="region of interest" description="Disordered" evidence="1">
    <location>
        <begin position="169"/>
        <end position="189"/>
    </location>
</feature>
<dbReference type="Gene3D" id="3.10.180.10">
    <property type="entry name" value="2,3-Dihydroxybiphenyl 1,2-Dioxygenase, domain 1"/>
    <property type="match status" value="1"/>
</dbReference>
<dbReference type="AlphaFoldDB" id="A0A239LH90"/>
<dbReference type="OrthoDB" id="485032at2"/>
<evidence type="ECO:0000313" key="3">
    <source>
        <dbReference type="EMBL" id="SNT29660.1"/>
    </source>
</evidence>
<dbReference type="Proteomes" id="UP000198362">
    <property type="component" value="Unassembled WGS sequence"/>
</dbReference>
<dbReference type="SUPFAM" id="SSF54593">
    <property type="entry name" value="Glyoxalase/Bleomycin resistance protein/Dihydroxybiphenyl dioxygenase"/>
    <property type="match status" value="1"/>
</dbReference>
<accession>A0A239LH90</accession>
<dbReference type="Pfam" id="PF00903">
    <property type="entry name" value="Glyoxalase"/>
    <property type="match status" value="1"/>
</dbReference>
<evidence type="ECO:0000313" key="4">
    <source>
        <dbReference type="Proteomes" id="UP000198362"/>
    </source>
</evidence>
<evidence type="ECO:0000256" key="1">
    <source>
        <dbReference type="SAM" id="MobiDB-lite"/>
    </source>
</evidence>
<name>A0A239LH90_9ACTN</name>
<protein>
    <recommendedName>
        <fullName evidence="2">VOC domain-containing protein</fullName>
    </recommendedName>
</protein>
<dbReference type="EMBL" id="FZPH01000004">
    <property type="protein sequence ID" value="SNT29660.1"/>
    <property type="molecule type" value="Genomic_DNA"/>
</dbReference>
<dbReference type="InterPro" id="IPR037523">
    <property type="entry name" value="VOC_core"/>
</dbReference>
<dbReference type="InterPro" id="IPR004360">
    <property type="entry name" value="Glyas_Fos-R_dOase_dom"/>
</dbReference>
<organism evidence="3 4">
    <name type="scientific">Asanoa hainanensis</name>
    <dbReference type="NCBI Taxonomy" id="560556"/>
    <lineage>
        <taxon>Bacteria</taxon>
        <taxon>Bacillati</taxon>
        <taxon>Actinomycetota</taxon>
        <taxon>Actinomycetes</taxon>
        <taxon>Micromonosporales</taxon>
        <taxon>Micromonosporaceae</taxon>
        <taxon>Asanoa</taxon>
    </lineage>
</organism>
<dbReference type="InterPro" id="IPR029068">
    <property type="entry name" value="Glyas_Bleomycin-R_OHBP_Dase"/>
</dbReference>
<proteinExistence type="predicted"/>
<dbReference type="RefSeq" id="WP_089248124.1">
    <property type="nucleotide sequence ID" value="NZ_FZPH01000004.1"/>
</dbReference>
<evidence type="ECO:0000259" key="2">
    <source>
        <dbReference type="PROSITE" id="PS51819"/>
    </source>
</evidence>
<keyword evidence="4" id="KW-1185">Reference proteome</keyword>
<gene>
    <name evidence="3" type="ORF">SAMN05421812_104323</name>
</gene>
<feature type="compositionally biased region" description="Basic and acidic residues" evidence="1">
    <location>
        <begin position="172"/>
        <end position="184"/>
    </location>
</feature>
<sequence length="205" mass="22122">MATAQNAANTDSKLEVITIPVSDPDRAKAFYAGLGWRLDADFELGGRRAIQFTPPGSPASIHFGIGNPPTPVDSPPGMFLIVTDIVAAREDLIKHGVDVGPIFHNTATGQAEGPDPDRNSYNSLAAWSDPDGNKWLLQEIVTRLPGRVDTGITSYESVNDLADAMRRASVAHGEHEKRTGKEDPNWPDWYATYMAAEQSGAEPPV</sequence>